<dbReference type="InParanoid" id="A0A1E7EYA0"/>
<dbReference type="EMBL" id="KV784370">
    <property type="protein sequence ID" value="OEU10785.1"/>
    <property type="molecule type" value="Genomic_DNA"/>
</dbReference>
<feature type="transmembrane region" description="Helical" evidence="1">
    <location>
        <begin position="196"/>
        <end position="216"/>
    </location>
</feature>
<keyword evidence="3" id="KW-1185">Reference proteome</keyword>
<evidence type="ECO:0000313" key="2">
    <source>
        <dbReference type="EMBL" id="OEU10785.1"/>
    </source>
</evidence>
<evidence type="ECO:0000313" key="3">
    <source>
        <dbReference type="Proteomes" id="UP000095751"/>
    </source>
</evidence>
<feature type="transmembrane region" description="Helical" evidence="1">
    <location>
        <begin position="95"/>
        <end position="114"/>
    </location>
</feature>
<name>A0A1E7EYA0_9STRA</name>
<keyword evidence="1" id="KW-0472">Membrane</keyword>
<dbReference type="AlphaFoldDB" id="A0A1E7EYA0"/>
<feature type="transmembrane region" description="Helical" evidence="1">
    <location>
        <begin position="228"/>
        <end position="248"/>
    </location>
</feature>
<feature type="transmembrane region" description="Helical" evidence="1">
    <location>
        <begin position="69"/>
        <end position="86"/>
    </location>
</feature>
<evidence type="ECO:0000256" key="1">
    <source>
        <dbReference type="SAM" id="Phobius"/>
    </source>
</evidence>
<accession>A0A1E7EYA0</accession>
<sequence>MDVCNDIREKLSWAVASILSLVYAISFYAVSNGHIPNNLLFGFCVWGSPDSPNEENGCTNSVQNSHKSAFIVDLVFTLAVGIFYFLDKSKSKKTIIYLAYAFIILMHGIMHWFIQNNTVPLETLRINCYTDIQSDASSFGRPIFAIFSFCLAIIILGVGFYPVISRPMITIISIIFAVIVVYITDNSGTEGKEGELILPGLFVVAHPLSCITGLLTTKTQMFSPSVGWLFALCTLIGILELTLCKEILKPFGGHVWYDVTLHSAVILSLPYFCSPSASPKGKNN</sequence>
<keyword evidence="1" id="KW-1133">Transmembrane helix</keyword>
<reference evidence="2 3" key="1">
    <citation type="submission" date="2016-09" db="EMBL/GenBank/DDBJ databases">
        <title>Extensive genetic diversity and differential bi-allelic expression allows diatom success in the polar Southern Ocean.</title>
        <authorList>
            <consortium name="DOE Joint Genome Institute"/>
            <person name="Mock T."/>
            <person name="Otillar R.P."/>
            <person name="Strauss J."/>
            <person name="Dupont C."/>
            <person name="Frickenhaus S."/>
            <person name="Maumus F."/>
            <person name="Mcmullan M."/>
            <person name="Sanges R."/>
            <person name="Schmutz J."/>
            <person name="Toseland A."/>
            <person name="Valas R."/>
            <person name="Veluchamy A."/>
            <person name="Ward B.J."/>
            <person name="Allen A."/>
            <person name="Barry K."/>
            <person name="Falciatore A."/>
            <person name="Ferrante M."/>
            <person name="Fortunato A.E."/>
            <person name="Gloeckner G."/>
            <person name="Gruber A."/>
            <person name="Hipkin R."/>
            <person name="Janech M."/>
            <person name="Kroth P."/>
            <person name="Leese F."/>
            <person name="Lindquist E."/>
            <person name="Lyon B.R."/>
            <person name="Martin J."/>
            <person name="Mayer C."/>
            <person name="Parker M."/>
            <person name="Quesneville H."/>
            <person name="Raymond J."/>
            <person name="Uhlig C."/>
            <person name="Valentin K.U."/>
            <person name="Worden A.Z."/>
            <person name="Armbrust E.V."/>
            <person name="Bowler C."/>
            <person name="Green B."/>
            <person name="Moulton V."/>
            <person name="Van Oosterhout C."/>
            <person name="Grigoriev I."/>
        </authorList>
    </citation>
    <scope>NUCLEOTIDE SEQUENCE [LARGE SCALE GENOMIC DNA]</scope>
    <source>
        <strain evidence="2 3">CCMP1102</strain>
    </source>
</reference>
<feature type="transmembrane region" description="Helical" evidence="1">
    <location>
        <begin position="143"/>
        <end position="161"/>
    </location>
</feature>
<organism evidence="2 3">
    <name type="scientific">Fragilariopsis cylindrus CCMP1102</name>
    <dbReference type="NCBI Taxonomy" id="635003"/>
    <lineage>
        <taxon>Eukaryota</taxon>
        <taxon>Sar</taxon>
        <taxon>Stramenopiles</taxon>
        <taxon>Ochrophyta</taxon>
        <taxon>Bacillariophyta</taxon>
        <taxon>Bacillariophyceae</taxon>
        <taxon>Bacillariophycidae</taxon>
        <taxon>Bacillariales</taxon>
        <taxon>Bacillariaceae</taxon>
        <taxon>Fragilariopsis</taxon>
    </lineage>
</organism>
<feature type="transmembrane region" description="Helical" evidence="1">
    <location>
        <begin position="168"/>
        <end position="184"/>
    </location>
</feature>
<dbReference type="KEGG" id="fcy:FRACYDRAFT_246653"/>
<keyword evidence="1" id="KW-0812">Transmembrane</keyword>
<proteinExistence type="predicted"/>
<protein>
    <submittedName>
        <fullName evidence="2">Uncharacterized protein</fullName>
    </submittedName>
</protein>
<dbReference type="Proteomes" id="UP000095751">
    <property type="component" value="Unassembled WGS sequence"/>
</dbReference>
<feature type="transmembrane region" description="Helical" evidence="1">
    <location>
        <begin position="12"/>
        <end position="30"/>
    </location>
</feature>
<dbReference type="OrthoDB" id="10660006at2759"/>
<gene>
    <name evidence="2" type="ORF">FRACYDRAFT_246653</name>
</gene>